<evidence type="ECO:0000313" key="2">
    <source>
        <dbReference type="EMBL" id="KAF2769780.1"/>
    </source>
</evidence>
<protein>
    <recommendedName>
        <fullName evidence="1">Heterokaryon incompatibility domain-containing protein</fullName>
    </recommendedName>
</protein>
<gene>
    <name evidence="2" type="ORF">EJ03DRAFT_249092</name>
</gene>
<feature type="domain" description="Heterokaryon incompatibility" evidence="1">
    <location>
        <begin position="1"/>
        <end position="57"/>
    </location>
</feature>
<evidence type="ECO:0000259" key="1">
    <source>
        <dbReference type="Pfam" id="PF06985"/>
    </source>
</evidence>
<keyword evidence="3" id="KW-1185">Reference proteome</keyword>
<name>A0A6G1LAW8_9PEZI</name>
<dbReference type="Proteomes" id="UP000799436">
    <property type="component" value="Unassembled WGS sequence"/>
</dbReference>
<dbReference type="OrthoDB" id="2958217at2759"/>
<sequence length="63" mass="7063">DAVNLTRKLRFQYLWIDCFCIIQGDAADFQIECARTAQIFENAALTILGPAAKDSYAGISHQR</sequence>
<reference evidence="2" key="1">
    <citation type="journal article" date="2020" name="Stud. Mycol.">
        <title>101 Dothideomycetes genomes: a test case for predicting lifestyles and emergence of pathogens.</title>
        <authorList>
            <person name="Haridas S."/>
            <person name="Albert R."/>
            <person name="Binder M."/>
            <person name="Bloem J."/>
            <person name="Labutti K."/>
            <person name="Salamov A."/>
            <person name="Andreopoulos B."/>
            <person name="Baker S."/>
            <person name="Barry K."/>
            <person name="Bills G."/>
            <person name="Bluhm B."/>
            <person name="Cannon C."/>
            <person name="Castanera R."/>
            <person name="Culley D."/>
            <person name="Daum C."/>
            <person name="Ezra D."/>
            <person name="Gonzalez J."/>
            <person name="Henrissat B."/>
            <person name="Kuo A."/>
            <person name="Liang C."/>
            <person name="Lipzen A."/>
            <person name="Lutzoni F."/>
            <person name="Magnuson J."/>
            <person name="Mondo S."/>
            <person name="Nolan M."/>
            <person name="Ohm R."/>
            <person name="Pangilinan J."/>
            <person name="Park H.-J."/>
            <person name="Ramirez L."/>
            <person name="Alfaro M."/>
            <person name="Sun H."/>
            <person name="Tritt A."/>
            <person name="Yoshinaga Y."/>
            <person name="Zwiers L.-H."/>
            <person name="Turgeon B."/>
            <person name="Goodwin S."/>
            <person name="Spatafora J."/>
            <person name="Crous P."/>
            <person name="Grigoriev I."/>
        </authorList>
    </citation>
    <scope>NUCLEOTIDE SEQUENCE</scope>
    <source>
        <strain evidence="2">CBS 116005</strain>
    </source>
</reference>
<organism evidence="2 3">
    <name type="scientific">Teratosphaeria nubilosa</name>
    <dbReference type="NCBI Taxonomy" id="161662"/>
    <lineage>
        <taxon>Eukaryota</taxon>
        <taxon>Fungi</taxon>
        <taxon>Dikarya</taxon>
        <taxon>Ascomycota</taxon>
        <taxon>Pezizomycotina</taxon>
        <taxon>Dothideomycetes</taxon>
        <taxon>Dothideomycetidae</taxon>
        <taxon>Mycosphaerellales</taxon>
        <taxon>Teratosphaeriaceae</taxon>
        <taxon>Teratosphaeria</taxon>
    </lineage>
</organism>
<evidence type="ECO:0000313" key="3">
    <source>
        <dbReference type="Proteomes" id="UP000799436"/>
    </source>
</evidence>
<dbReference type="Pfam" id="PF06985">
    <property type="entry name" value="HET"/>
    <property type="match status" value="1"/>
</dbReference>
<feature type="non-terminal residue" evidence="2">
    <location>
        <position position="1"/>
    </location>
</feature>
<dbReference type="AlphaFoldDB" id="A0A6G1LAW8"/>
<dbReference type="PANTHER" id="PTHR33112:SF16">
    <property type="entry name" value="HETEROKARYON INCOMPATIBILITY DOMAIN-CONTAINING PROTEIN"/>
    <property type="match status" value="1"/>
</dbReference>
<dbReference type="InterPro" id="IPR010730">
    <property type="entry name" value="HET"/>
</dbReference>
<proteinExistence type="predicted"/>
<dbReference type="EMBL" id="ML995831">
    <property type="protein sequence ID" value="KAF2769780.1"/>
    <property type="molecule type" value="Genomic_DNA"/>
</dbReference>
<accession>A0A6G1LAW8</accession>
<dbReference type="PANTHER" id="PTHR33112">
    <property type="entry name" value="DOMAIN PROTEIN, PUTATIVE-RELATED"/>
    <property type="match status" value="1"/>
</dbReference>
<feature type="non-terminal residue" evidence="2">
    <location>
        <position position="63"/>
    </location>
</feature>